<dbReference type="Gene3D" id="3.40.50.1360">
    <property type="match status" value="1"/>
</dbReference>
<evidence type="ECO:0000256" key="8">
    <source>
        <dbReference type="ARBA" id="ARBA00049961"/>
    </source>
</evidence>
<keyword evidence="10" id="KW-0812">Transmembrane</keyword>
<dbReference type="NCBIfam" id="TIGR00502">
    <property type="entry name" value="nagB"/>
    <property type="match status" value="1"/>
</dbReference>
<comment type="similarity">
    <text evidence="3">Belongs to the glucosamine/galactosamine-6-phosphate isomerase family.</text>
</comment>
<feature type="transmembrane region" description="Helical" evidence="10">
    <location>
        <begin position="334"/>
        <end position="354"/>
    </location>
</feature>
<comment type="subunit">
    <text evidence="4">Homohexamer.</text>
</comment>
<dbReference type="PROSITE" id="PS01161">
    <property type="entry name" value="GLC_GALNAC_ISOMERASE"/>
    <property type="match status" value="1"/>
</dbReference>
<evidence type="ECO:0000256" key="4">
    <source>
        <dbReference type="ARBA" id="ARBA00011643"/>
    </source>
</evidence>
<evidence type="ECO:0000313" key="12">
    <source>
        <dbReference type="EMBL" id="KRX23342.1"/>
    </source>
</evidence>
<dbReference type="GO" id="GO:0016853">
    <property type="term" value="F:isomerase activity"/>
    <property type="evidence" value="ECO:0007669"/>
    <property type="project" value="UniProtKB-KW"/>
</dbReference>
<protein>
    <recommendedName>
        <fullName evidence="6">Glucosamine-6-phosphate deaminase</fullName>
        <ecNumber evidence="5">3.5.99.6</ecNumber>
    </recommendedName>
    <alternativeName>
        <fullName evidence="9">Glucosamine-6-phosphate isomerase</fullName>
    </alternativeName>
</protein>
<dbReference type="EMBL" id="JYDL01000025">
    <property type="protein sequence ID" value="KRX23342.1"/>
    <property type="molecule type" value="Genomic_DNA"/>
</dbReference>
<comment type="function">
    <text evidence="8">Catalyzes the reversible conversion of alpha-D-glucosamine 6-phosphate (GlcN-6P) into beta-D-fructose 6-phosphate (Fru-6P) and ammonium ion, a regulatory reaction step in de novo uridine diphosphate-N-acetyl-alpha-D-glucosamine (UDP-GlcNAc) biosynthesis via hexosamine pathway.</text>
</comment>
<dbReference type="PANTHER" id="PTHR11280">
    <property type="entry name" value="GLUCOSAMINE-6-PHOSPHATE ISOMERASE"/>
    <property type="match status" value="1"/>
</dbReference>
<evidence type="ECO:0000256" key="2">
    <source>
        <dbReference type="ARBA" id="ARBA00004775"/>
    </source>
</evidence>
<accession>A0A0V0S9B9</accession>
<keyword evidence="10" id="KW-0472">Membrane</keyword>
<feature type="domain" description="Glucosamine/galactosamine-6-phosphate isomerase" evidence="11">
    <location>
        <begin position="61"/>
        <end position="282"/>
    </location>
</feature>
<dbReference type="GO" id="GO:0006046">
    <property type="term" value="P:N-acetylglucosamine catabolic process"/>
    <property type="evidence" value="ECO:0007669"/>
    <property type="project" value="TreeGrafter"/>
</dbReference>
<dbReference type="GO" id="GO:0005737">
    <property type="term" value="C:cytoplasm"/>
    <property type="evidence" value="ECO:0007669"/>
    <property type="project" value="TreeGrafter"/>
</dbReference>
<dbReference type="GO" id="GO:0006043">
    <property type="term" value="P:glucosamine catabolic process"/>
    <property type="evidence" value="ECO:0007669"/>
    <property type="project" value="TreeGrafter"/>
</dbReference>
<evidence type="ECO:0000259" key="11">
    <source>
        <dbReference type="Pfam" id="PF01182"/>
    </source>
</evidence>
<dbReference type="CDD" id="cd01399">
    <property type="entry name" value="GlcN6P_deaminase"/>
    <property type="match status" value="1"/>
</dbReference>
<dbReference type="Proteomes" id="UP000054630">
    <property type="component" value="Unassembled WGS sequence"/>
</dbReference>
<dbReference type="InterPro" id="IPR006148">
    <property type="entry name" value="Glc/Gal-6P_isomerase"/>
</dbReference>
<sequence>MKIYCEKVGGVSGEIAASCGIQLTAAASGSFVKLVLTLATFVTLNLPVLQVENMQLVILNDYEQMSEFAAKFVRRRILDFNPSKDRYFTLGLPTGSTPLGMYKKLIDYCKNGQLSFQFVKTFNMDEYAGIPKNHPASYHSFMYHNFFRHIDIHPSNVHILDGNAADLNKECEEFEKEIHSAGGIMLFVGGVGSDGHVAFNEPGSSLASRTRVKTLAQETIVANSRFFNNDISQVPTQALTVGVGTLLDAHEILLLISGSLKAHALHNAVENGVSHMWTASAFQLHPKATFVCDEDATLELKVRTVRYFKGLLQSYLRIIEEPIEKNKNSNISPLIIAMCSSLSVFFCLVAVTFFQQATSEENVLDKAMKSGDQDEVKNLLSQLRYVAEQKYLGNAQSNQPTMMASEDGAKAVMKNPESSMLFEGDILLTPAQANAILKDLKQKFKTARRSLRRRR</sequence>
<dbReference type="InterPro" id="IPR004547">
    <property type="entry name" value="Glucosamine6P_isomerase"/>
</dbReference>
<evidence type="ECO:0000256" key="7">
    <source>
        <dbReference type="ARBA" id="ARBA00022801"/>
    </source>
</evidence>
<keyword evidence="13" id="KW-1185">Reference proteome</keyword>
<dbReference type="InterPro" id="IPR037171">
    <property type="entry name" value="NagB/RpiA_transferase-like"/>
</dbReference>
<keyword evidence="12" id="KW-0413">Isomerase</keyword>
<gene>
    <name evidence="12" type="primary">GNPDA1</name>
    <name evidence="12" type="ORF">T07_5117</name>
</gene>
<proteinExistence type="inferred from homology"/>
<dbReference type="SUPFAM" id="SSF100950">
    <property type="entry name" value="NagB/RpiA/CoA transferase-like"/>
    <property type="match status" value="1"/>
</dbReference>
<evidence type="ECO:0000256" key="10">
    <source>
        <dbReference type="SAM" id="Phobius"/>
    </source>
</evidence>
<comment type="caution">
    <text evidence="12">The sequence shown here is derived from an EMBL/GenBank/DDBJ whole genome shotgun (WGS) entry which is preliminary data.</text>
</comment>
<dbReference type="AlphaFoldDB" id="A0A0V0S9B9"/>
<reference evidence="12 13" key="1">
    <citation type="submission" date="2015-01" db="EMBL/GenBank/DDBJ databases">
        <title>Evolution of Trichinella species and genotypes.</title>
        <authorList>
            <person name="Korhonen P.K."/>
            <person name="Edoardo P."/>
            <person name="Giuseppe L.R."/>
            <person name="Gasser R.B."/>
        </authorList>
    </citation>
    <scope>NUCLEOTIDE SEQUENCE [LARGE SCALE GENOMIC DNA]</scope>
    <source>
        <strain evidence="12">ISS37</strain>
    </source>
</reference>
<dbReference type="GO" id="GO:0019262">
    <property type="term" value="P:N-acetylneuraminate catabolic process"/>
    <property type="evidence" value="ECO:0007669"/>
    <property type="project" value="TreeGrafter"/>
</dbReference>
<dbReference type="GO" id="GO:0004342">
    <property type="term" value="F:glucosamine-6-phosphate deaminase activity"/>
    <property type="evidence" value="ECO:0007669"/>
    <property type="project" value="UniProtKB-EC"/>
</dbReference>
<comment type="pathway">
    <text evidence="2">Nucleotide-sugar biosynthesis; UDP-N-acetyl-alpha-D-glucosamine biosynthesis; alpha-D-glucosamine 6-phosphate from D-fructose 6-phosphate: step 1/1.</text>
</comment>
<dbReference type="HAMAP" id="MF_01241">
    <property type="entry name" value="GlcN6P_deamin"/>
    <property type="match status" value="1"/>
</dbReference>
<evidence type="ECO:0000256" key="5">
    <source>
        <dbReference type="ARBA" id="ARBA00012680"/>
    </source>
</evidence>
<comment type="catalytic activity">
    <reaction evidence="1">
        <text>alpha-D-glucosamine 6-phosphate + H2O = beta-D-fructose 6-phosphate + NH4(+)</text>
        <dbReference type="Rhea" id="RHEA:12172"/>
        <dbReference type="ChEBI" id="CHEBI:15377"/>
        <dbReference type="ChEBI" id="CHEBI:28938"/>
        <dbReference type="ChEBI" id="CHEBI:57634"/>
        <dbReference type="ChEBI" id="CHEBI:75989"/>
        <dbReference type="EC" id="3.5.99.6"/>
    </reaction>
</comment>
<evidence type="ECO:0000256" key="9">
    <source>
        <dbReference type="ARBA" id="ARBA00050047"/>
    </source>
</evidence>
<keyword evidence="7" id="KW-0378">Hydrolase</keyword>
<organism evidence="12 13">
    <name type="scientific">Trichinella nelsoni</name>
    <dbReference type="NCBI Taxonomy" id="6336"/>
    <lineage>
        <taxon>Eukaryota</taxon>
        <taxon>Metazoa</taxon>
        <taxon>Ecdysozoa</taxon>
        <taxon>Nematoda</taxon>
        <taxon>Enoplea</taxon>
        <taxon>Dorylaimia</taxon>
        <taxon>Trichinellida</taxon>
        <taxon>Trichinellidae</taxon>
        <taxon>Trichinella</taxon>
    </lineage>
</organism>
<evidence type="ECO:0000256" key="1">
    <source>
        <dbReference type="ARBA" id="ARBA00000644"/>
    </source>
</evidence>
<evidence type="ECO:0000313" key="13">
    <source>
        <dbReference type="Proteomes" id="UP000054630"/>
    </source>
</evidence>
<evidence type="ECO:0000256" key="6">
    <source>
        <dbReference type="ARBA" id="ARBA00017067"/>
    </source>
</evidence>
<dbReference type="OrthoDB" id="7663298at2759"/>
<dbReference type="PANTHER" id="PTHR11280:SF5">
    <property type="entry name" value="GLUCOSAMINE-6-PHOSPHATE ISOMERASE"/>
    <property type="match status" value="1"/>
</dbReference>
<name>A0A0V0S9B9_9BILA</name>
<evidence type="ECO:0000256" key="3">
    <source>
        <dbReference type="ARBA" id="ARBA00005526"/>
    </source>
</evidence>
<keyword evidence="10" id="KW-1133">Transmembrane helix</keyword>
<dbReference type="STRING" id="6336.A0A0V0S9B9"/>
<dbReference type="GO" id="GO:0005975">
    <property type="term" value="P:carbohydrate metabolic process"/>
    <property type="evidence" value="ECO:0007669"/>
    <property type="project" value="InterPro"/>
</dbReference>
<dbReference type="GO" id="GO:0042802">
    <property type="term" value="F:identical protein binding"/>
    <property type="evidence" value="ECO:0007669"/>
    <property type="project" value="TreeGrafter"/>
</dbReference>
<dbReference type="Pfam" id="PF01182">
    <property type="entry name" value="Glucosamine_iso"/>
    <property type="match status" value="1"/>
</dbReference>
<dbReference type="InterPro" id="IPR018321">
    <property type="entry name" value="Glucosamine6P_isomerase_CS"/>
</dbReference>
<dbReference type="EC" id="3.5.99.6" evidence="5"/>